<sequence>MMAQGILGLGSSGSVDLNQDLIDQLKEAESTAYIDPISGDIEDTQAEIEATDEVATKISELLDIMESFDLYTSGTNVFDEVSATASGTSVSFAASDTSNINPGTISVTVDQLAQKDVYQSDIITDKTAAIGAGTLTISVDGTDYDFDTTDMTYEDLVTQLNYNSKLDASIEQVGDDSYRLILKSTETGLSNSISITQDIASLNLSDATNHVVEAQNMKATIDGTDYDLSSNKLTLQSGLSITAVEQGTSSISIARDDTLIVDQITQMATAYNELVDLVDSYTIGDEDNAAVISDSSTLRSIMSDIKSMFYDSYGLEDEENAFVYGISFNKNGQMEVDTAELSDAVTNNYDDLKELFVGYAEKEGIGTRLSSYLDDLDSLDGTLTSFQDKLSDKLSDLNDNLEDETDRIDTKYQQLADQFAQYTVIISQMENSFKSLQLIMDMETSSN</sequence>
<comment type="function">
    <text evidence="5">Required for morphogenesis and for the elongation of the flagellar filament by facilitating polymerization of the flagellin monomers at the tip of growing filament. Forms a capping structure, which prevents flagellin subunits (transported through the central channel of the flagellum) from leaking out without polymerization at the distal end.</text>
</comment>
<keyword evidence="3 5" id="KW-0175">Coiled coil</keyword>
<evidence type="ECO:0000256" key="2">
    <source>
        <dbReference type="ARBA" id="ARBA00011255"/>
    </source>
</evidence>
<dbReference type="InterPro" id="IPR003481">
    <property type="entry name" value="FliD_N"/>
</dbReference>
<dbReference type="InterPro" id="IPR040026">
    <property type="entry name" value="FliD"/>
</dbReference>
<dbReference type="Pfam" id="PF07195">
    <property type="entry name" value="FliD_C"/>
    <property type="match status" value="1"/>
</dbReference>
<dbReference type="Proteomes" id="UP000290191">
    <property type="component" value="Unassembled WGS sequence"/>
</dbReference>
<dbReference type="GO" id="GO:0005576">
    <property type="term" value="C:extracellular region"/>
    <property type="evidence" value="ECO:0007669"/>
    <property type="project" value="UniProtKB-SubCell"/>
</dbReference>
<feature type="domain" description="Flagellar hook-associated protein 2 C-terminal" evidence="7">
    <location>
        <begin position="214"/>
        <end position="430"/>
    </location>
</feature>
<dbReference type="GO" id="GO:0009424">
    <property type="term" value="C:bacterial-type flagellum hook"/>
    <property type="evidence" value="ECO:0007669"/>
    <property type="project" value="UniProtKB-UniRule"/>
</dbReference>
<dbReference type="GO" id="GO:0071973">
    <property type="term" value="P:bacterial-type flagellum-dependent cell motility"/>
    <property type="evidence" value="ECO:0007669"/>
    <property type="project" value="TreeGrafter"/>
</dbReference>
<comment type="subcellular location">
    <subcellularLocation>
        <location evidence="5">Secreted</location>
    </subcellularLocation>
    <subcellularLocation>
        <location evidence="5">Bacterial flagellum</location>
    </subcellularLocation>
</comment>
<keyword evidence="8" id="KW-0969">Cilium</keyword>
<reference evidence="8 9" key="1">
    <citation type="submission" date="2017-10" db="EMBL/GenBank/DDBJ databases">
        <title>Genomics of the genus Arcobacter.</title>
        <authorList>
            <person name="Perez-Cataluna A."/>
            <person name="Figueras M.J."/>
        </authorList>
    </citation>
    <scope>NUCLEOTIDE SEQUENCE [LARGE SCALE GENOMIC DNA]</scope>
    <source>
        <strain evidence="8 9">DSM 24636</strain>
    </source>
</reference>
<evidence type="ECO:0000259" key="7">
    <source>
        <dbReference type="Pfam" id="PF07195"/>
    </source>
</evidence>
<dbReference type="PANTHER" id="PTHR30288">
    <property type="entry name" value="FLAGELLAR CAP/ASSEMBLY PROTEIN FLID"/>
    <property type="match status" value="1"/>
</dbReference>
<dbReference type="GO" id="GO:0009421">
    <property type="term" value="C:bacterial-type flagellum filament cap"/>
    <property type="evidence" value="ECO:0007669"/>
    <property type="project" value="InterPro"/>
</dbReference>
<accession>A0A4Q0Y1Z5</accession>
<dbReference type="OrthoDB" id="1530at2"/>
<proteinExistence type="inferred from homology"/>
<gene>
    <name evidence="8" type="ORF">CRV06_05750</name>
</gene>
<keyword evidence="8" id="KW-0282">Flagellum</keyword>
<evidence type="ECO:0000256" key="5">
    <source>
        <dbReference type="RuleBase" id="RU362066"/>
    </source>
</evidence>
<evidence type="ECO:0000313" key="8">
    <source>
        <dbReference type="EMBL" id="RXJ63693.1"/>
    </source>
</evidence>
<protein>
    <recommendedName>
        <fullName evidence="5">Flagellar hook-associated protein 2</fullName>
        <shortName evidence="5">HAP2</shortName>
    </recommendedName>
    <alternativeName>
        <fullName evidence="5">Flagellar cap protein</fullName>
    </alternativeName>
</protein>
<evidence type="ECO:0000313" key="9">
    <source>
        <dbReference type="Proteomes" id="UP000290191"/>
    </source>
</evidence>
<feature type="domain" description="Flagellar hook-associated protein 2 N-terminal" evidence="6">
    <location>
        <begin position="19"/>
        <end position="116"/>
    </location>
</feature>
<dbReference type="PANTHER" id="PTHR30288:SF0">
    <property type="entry name" value="FLAGELLAR HOOK-ASSOCIATED PROTEIN 2"/>
    <property type="match status" value="1"/>
</dbReference>
<dbReference type="AlphaFoldDB" id="A0A4Q0Y1Z5"/>
<comment type="caution">
    <text evidence="8">The sequence shown here is derived from an EMBL/GenBank/DDBJ whole genome shotgun (WGS) entry which is preliminary data.</text>
</comment>
<evidence type="ECO:0000256" key="4">
    <source>
        <dbReference type="ARBA" id="ARBA00023143"/>
    </source>
</evidence>
<feature type="coiled-coil region" evidence="5">
    <location>
        <begin position="387"/>
        <end position="418"/>
    </location>
</feature>
<keyword evidence="4 5" id="KW-0975">Bacterial flagellum</keyword>
<keyword evidence="5" id="KW-0964">Secreted</keyword>
<comment type="similarity">
    <text evidence="1 5">Belongs to the FliD family.</text>
</comment>
<organism evidence="8 9">
    <name type="scientific">Halarcobacter anaerophilus</name>
    <dbReference type="NCBI Taxonomy" id="877500"/>
    <lineage>
        <taxon>Bacteria</taxon>
        <taxon>Pseudomonadati</taxon>
        <taxon>Campylobacterota</taxon>
        <taxon>Epsilonproteobacteria</taxon>
        <taxon>Campylobacterales</taxon>
        <taxon>Arcobacteraceae</taxon>
        <taxon>Halarcobacter</taxon>
    </lineage>
</organism>
<dbReference type="Pfam" id="PF02465">
    <property type="entry name" value="FliD_N"/>
    <property type="match status" value="1"/>
</dbReference>
<evidence type="ECO:0000256" key="1">
    <source>
        <dbReference type="ARBA" id="ARBA00009764"/>
    </source>
</evidence>
<evidence type="ECO:0000259" key="6">
    <source>
        <dbReference type="Pfam" id="PF02465"/>
    </source>
</evidence>
<name>A0A4Q0Y1Z5_9BACT</name>
<keyword evidence="9" id="KW-1185">Reference proteome</keyword>
<evidence type="ECO:0000256" key="3">
    <source>
        <dbReference type="ARBA" id="ARBA00023054"/>
    </source>
</evidence>
<dbReference type="InterPro" id="IPR010809">
    <property type="entry name" value="FliD_C"/>
</dbReference>
<comment type="subunit">
    <text evidence="2 5">Homopentamer.</text>
</comment>
<dbReference type="EMBL" id="PDKO01000003">
    <property type="protein sequence ID" value="RXJ63693.1"/>
    <property type="molecule type" value="Genomic_DNA"/>
</dbReference>
<dbReference type="STRING" id="877500.GCA_000935065_00072"/>
<keyword evidence="8" id="KW-0966">Cell projection</keyword>
<dbReference type="GO" id="GO:0007155">
    <property type="term" value="P:cell adhesion"/>
    <property type="evidence" value="ECO:0007669"/>
    <property type="project" value="InterPro"/>
</dbReference>